<comment type="similarity">
    <text evidence="6">Belongs to the ARTD/PARP family.</text>
</comment>
<evidence type="ECO:0000256" key="4">
    <source>
        <dbReference type="ARBA" id="ARBA00023027"/>
    </source>
</evidence>
<dbReference type="GO" id="GO:0005634">
    <property type="term" value="C:nucleus"/>
    <property type="evidence" value="ECO:0007669"/>
    <property type="project" value="UniProtKB-SubCell"/>
</dbReference>
<sequence length="163" mass="18871">MEKIQNRYLSEILQYKKGAKLPKKTGQLYQVVPRQFTRLVCDVGFQRIFSNPKDPKYGQGIYFTDTPRRALEVFQTPKEESDLIYIFQAEVLVENPAEGRRDLPVLVPKTTFLKSKPYDFLDLCDSLVNVKYSTTIFVIPDSFQANPLYLFTCRRQGSGSTRI</sequence>
<dbReference type="Gene3D" id="3.90.228.10">
    <property type="match status" value="1"/>
</dbReference>
<organism evidence="8 9">
    <name type="scientific">Aquarana catesbeiana</name>
    <name type="common">American bullfrog</name>
    <name type="synonym">Rana catesbeiana</name>
    <dbReference type="NCBI Taxonomy" id="8400"/>
    <lineage>
        <taxon>Eukaryota</taxon>
        <taxon>Metazoa</taxon>
        <taxon>Chordata</taxon>
        <taxon>Craniata</taxon>
        <taxon>Vertebrata</taxon>
        <taxon>Euteleostomi</taxon>
        <taxon>Amphibia</taxon>
        <taxon>Batrachia</taxon>
        <taxon>Anura</taxon>
        <taxon>Neobatrachia</taxon>
        <taxon>Ranoidea</taxon>
        <taxon>Ranidae</taxon>
        <taxon>Aquarana</taxon>
    </lineage>
</organism>
<name>A0A2G9Q572_AQUCT</name>
<accession>A0A2G9Q572</accession>
<dbReference type="GO" id="GO:0003950">
    <property type="term" value="F:NAD+ poly-ADP-ribosyltransferase activity"/>
    <property type="evidence" value="ECO:0007669"/>
    <property type="project" value="InterPro"/>
</dbReference>
<dbReference type="AlphaFoldDB" id="A0A2G9Q572"/>
<keyword evidence="5" id="KW-0539">Nucleus</keyword>
<dbReference type="GO" id="GO:0005737">
    <property type="term" value="C:cytoplasm"/>
    <property type="evidence" value="ECO:0007669"/>
    <property type="project" value="TreeGrafter"/>
</dbReference>
<dbReference type="Proteomes" id="UP000228934">
    <property type="component" value="Unassembled WGS sequence"/>
</dbReference>
<dbReference type="OrthoDB" id="6133115at2759"/>
<dbReference type="GO" id="GO:0070212">
    <property type="term" value="P:protein poly-ADP-ribosylation"/>
    <property type="evidence" value="ECO:0007669"/>
    <property type="project" value="TreeGrafter"/>
</dbReference>
<dbReference type="PANTHER" id="PTHR14453:SF70">
    <property type="entry name" value="PROTEIN MONO-ADP-RIBOSYLTRANSFERASE PARP9"/>
    <property type="match status" value="1"/>
</dbReference>
<proteinExistence type="inferred from homology"/>
<keyword evidence="4" id="KW-0520">NAD</keyword>
<dbReference type="GO" id="GO:0044389">
    <property type="term" value="F:ubiquitin-like protein ligase binding"/>
    <property type="evidence" value="ECO:0007669"/>
    <property type="project" value="TreeGrafter"/>
</dbReference>
<feature type="domain" description="PARP catalytic" evidence="7">
    <location>
        <begin position="1"/>
        <end position="163"/>
    </location>
</feature>
<protein>
    <recommendedName>
        <fullName evidence="7">PARP catalytic domain-containing protein</fullName>
    </recommendedName>
</protein>
<dbReference type="PROSITE" id="PS51059">
    <property type="entry name" value="PARP_CATALYTIC"/>
    <property type="match status" value="1"/>
</dbReference>
<evidence type="ECO:0000256" key="6">
    <source>
        <dbReference type="ARBA" id="ARBA00024347"/>
    </source>
</evidence>
<dbReference type="EMBL" id="KZ052823">
    <property type="protein sequence ID" value="PIO10749.1"/>
    <property type="molecule type" value="Genomic_DNA"/>
</dbReference>
<evidence type="ECO:0000259" key="7">
    <source>
        <dbReference type="PROSITE" id="PS51059"/>
    </source>
</evidence>
<evidence type="ECO:0000313" key="9">
    <source>
        <dbReference type="Proteomes" id="UP000228934"/>
    </source>
</evidence>
<dbReference type="PANTHER" id="PTHR14453">
    <property type="entry name" value="PARP/ZINC FINGER CCCH TYPE DOMAIN CONTAINING PROTEIN"/>
    <property type="match status" value="1"/>
</dbReference>
<dbReference type="SUPFAM" id="SSF56399">
    <property type="entry name" value="ADP-ribosylation"/>
    <property type="match status" value="1"/>
</dbReference>
<dbReference type="GO" id="GO:0003714">
    <property type="term" value="F:transcription corepressor activity"/>
    <property type="evidence" value="ECO:0007669"/>
    <property type="project" value="TreeGrafter"/>
</dbReference>
<dbReference type="GO" id="GO:0010629">
    <property type="term" value="P:negative regulation of gene expression"/>
    <property type="evidence" value="ECO:0007669"/>
    <property type="project" value="TreeGrafter"/>
</dbReference>
<evidence type="ECO:0000256" key="5">
    <source>
        <dbReference type="ARBA" id="ARBA00023242"/>
    </source>
</evidence>
<evidence type="ECO:0000313" key="8">
    <source>
        <dbReference type="EMBL" id="PIO10749.1"/>
    </source>
</evidence>
<reference evidence="9" key="1">
    <citation type="journal article" date="2017" name="Nat. Commun.">
        <title>The North American bullfrog draft genome provides insight into hormonal regulation of long noncoding RNA.</title>
        <authorList>
            <person name="Hammond S.A."/>
            <person name="Warren R.L."/>
            <person name="Vandervalk B.P."/>
            <person name="Kucuk E."/>
            <person name="Khan H."/>
            <person name="Gibb E.A."/>
            <person name="Pandoh P."/>
            <person name="Kirk H."/>
            <person name="Zhao Y."/>
            <person name="Jones M."/>
            <person name="Mungall A.J."/>
            <person name="Coope R."/>
            <person name="Pleasance S."/>
            <person name="Moore R.A."/>
            <person name="Holt R.A."/>
            <person name="Round J.M."/>
            <person name="Ohora S."/>
            <person name="Walle B.V."/>
            <person name="Veldhoen N."/>
            <person name="Helbing C.C."/>
            <person name="Birol I."/>
        </authorList>
    </citation>
    <scope>NUCLEOTIDE SEQUENCE [LARGE SCALE GENOMIC DNA]</scope>
</reference>
<keyword evidence="2" id="KW-0328">Glycosyltransferase</keyword>
<dbReference type="InterPro" id="IPR052056">
    <property type="entry name" value="Mono-ARTD/PARP"/>
</dbReference>
<evidence type="ECO:0000256" key="2">
    <source>
        <dbReference type="ARBA" id="ARBA00022676"/>
    </source>
</evidence>
<keyword evidence="9" id="KW-1185">Reference proteome</keyword>
<dbReference type="GO" id="GO:1990404">
    <property type="term" value="F:NAD+-protein mono-ADP-ribosyltransferase activity"/>
    <property type="evidence" value="ECO:0007669"/>
    <property type="project" value="TreeGrafter"/>
</dbReference>
<dbReference type="InterPro" id="IPR012317">
    <property type="entry name" value="Poly(ADP-ribose)pol_cat_dom"/>
</dbReference>
<comment type="subcellular location">
    <subcellularLocation>
        <location evidence="1">Nucleus</location>
    </subcellularLocation>
</comment>
<gene>
    <name evidence="8" type="ORF">AB205_0132980</name>
</gene>
<evidence type="ECO:0000256" key="1">
    <source>
        <dbReference type="ARBA" id="ARBA00004123"/>
    </source>
</evidence>
<dbReference type="GO" id="GO:0060335">
    <property type="term" value="P:positive regulation of type II interferon-mediated signaling pathway"/>
    <property type="evidence" value="ECO:0007669"/>
    <property type="project" value="TreeGrafter"/>
</dbReference>
<evidence type="ECO:0000256" key="3">
    <source>
        <dbReference type="ARBA" id="ARBA00022679"/>
    </source>
</evidence>
<keyword evidence="3" id="KW-0808">Transferase</keyword>